<dbReference type="Gene3D" id="1.10.101.10">
    <property type="entry name" value="PGBD-like superfamily/PGBD"/>
    <property type="match status" value="1"/>
</dbReference>
<dbReference type="InterPro" id="IPR002477">
    <property type="entry name" value="Peptidoglycan-bd-like"/>
</dbReference>
<dbReference type="Pfam" id="PF01471">
    <property type="entry name" value="PG_binding_1"/>
    <property type="match status" value="1"/>
</dbReference>
<feature type="active site" description="Nucleophile" evidence="9">
    <location>
        <position position="130"/>
    </location>
</feature>
<dbReference type="InterPro" id="IPR038063">
    <property type="entry name" value="Transpep_catalytic_dom"/>
</dbReference>
<dbReference type="SUPFAM" id="SSF141523">
    <property type="entry name" value="L,D-transpeptidase catalytic domain-like"/>
    <property type="match status" value="1"/>
</dbReference>
<evidence type="ECO:0000256" key="8">
    <source>
        <dbReference type="ARBA" id="ARBA00023316"/>
    </source>
</evidence>
<dbReference type="InterPro" id="IPR005490">
    <property type="entry name" value="LD_TPept_cat_dom"/>
</dbReference>
<evidence type="ECO:0000313" key="12">
    <source>
        <dbReference type="Proteomes" id="UP000490800"/>
    </source>
</evidence>
<evidence type="ECO:0000256" key="1">
    <source>
        <dbReference type="ARBA" id="ARBA00004752"/>
    </source>
</evidence>
<dbReference type="InterPro" id="IPR036365">
    <property type="entry name" value="PGBD-like_sf"/>
</dbReference>
<proteinExistence type="inferred from homology"/>
<organism evidence="11 12">
    <name type="scientific">Paenibacillus lutrae</name>
    <dbReference type="NCBI Taxonomy" id="2078573"/>
    <lineage>
        <taxon>Bacteria</taxon>
        <taxon>Bacillati</taxon>
        <taxon>Bacillota</taxon>
        <taxon>Bacilli</taxon>
        <taxon>Bacillales</taxon>
        <taxon>Paenibacillaceae</taxon>
        <taxon>Paenibacillus</taxon>
    </lineage>
</organism>
<accession>A0A7X3FM72</accession>
<evidence type="ECO:0000256" key="2">
    <source>
        <dbReference type="ARBA" id="ARBA00005992"/>
    </source>
</evidence>
<dbReference type="AlphaFoldDB" id="A0A7X3FM72"/>
<feature type="domain" description="L,D-TPase catalytic" evidence="10">
    <location>
        <begin position="45"/>
        <end position="154"/>
    </location>
</feature>
<dbReference type="InterPro" id="IPR036366">
    <property type="entry name" value="PGBDSf"/>
</dbReference>
<dbReference type="GO" id="GO:0071555">
    <property type="term" value="P:cell wall organization"/>
    <property type="evidence" value="ECO:0007669"/>
    <property type="project" value="UniProtKB-UniRule"/>
</dbReference>
<comment type="pathway">
    <text evidence="1 9">Cell wall biogenesis; peptidoglycan biosynthesis.</text>
</comment>
<dbReference type="InterPro" id="IPR050979">
    <property type="entry name" value="LD-transpeptidase"/>
</dbReference>
<feature type="active site" description="Proton donor/acceptor" evidence="9">
    <location>
        <position position="114"/>
    </location>
</feature>
<keyword evidence="12" id="KW-1185">Reference proteome</keyword>
<dbReference type="GO" id="GO:0016757">
    <property type="term" value="F:glycosyltransferase activity"/>
    <property type="evidence" value="ECO:0007669"/>
    <property type="project" value="UniProtKB-KW"/>
</dbReference>
<evidence type="ECO:0000256" key="6">
    <source>
        <dbReference type="ARBA" id="ARBA00022960"/>
    </source>
</evidence>
<evidence type="ECO:0000313" key="11">
    <source>
        <dbReference type="EMBL" id="MVP02300.1"/>
    </source>
</evidence>
<reference evidence="11 12" key="1">
    <citation type="journal article" date="2019" name="Microorganisms">
        <title>Paenibacillus lutrae sp. nov., A Chitinolytic Species Isolated from A River Otter in Castril Natural Park, Granada, Spain.</title>
        <authorList>
            <person name="Rodriguez M."/>
            <person name="Reina J.C."/>
            <person name="Bejar V."/>
            <person name="Llamas I."/>
        </authorList>
    </citation>
    <scope>NUCLEOTIDE SEQUENCE [LARGE SCALE GENOMIC DNA]</scope>
    <source>
        <strain evidence="11 12">N10</strain>
    </source>
</reference>
<comment type="similarity">
    <text evidence="2">Belongs to the YkuD family.</text>
</comment>
<evidence type="ECO:0000256" key="9">
    <source>
        <dbReference type="PROSITE-ProRule" id="PRU01373"/>
    </source>
</evidence>
<dbReference type="SUPFAM" id="SSF47090">
    <property type="entry name" value="PGBD-like"/>
    <property type="match status" value="1"/>
</dbReference>
<evidence type="ECO:0000256" key="3">
    <source>
        <dbReference type="ARBA" id="ARBA00022676"/>
    </source>
</evidence>
<dbReference type="PANTHER" id="PTHR30582:SF24">
    <property type="entry name" value="L,D-TRANSPEPTIDASE ERFK_SRFK-RELATED"/>
    <property type="match status" value="1"/>
</dbReference>
<keyword evidence="8 9" id="KW-0961">Cell wall biogenesis/degradation</keyword>
<keyword evidence="7 9" id="KW-0573">Peptidoglycan synthesis</keyword>
<keyword evidence="4" id="KW-0808">Transferase</keyword>
<dbReference type="Gene3D" id="2.40.440.10">
    <property type="entry name" value="L,D-transpeptidase catalytic domain-like"/>
    <property type="match status" value="1"/>
</dbReference>
<keyword evidence="3" id="KW-0328">Glycosyltransferase</keyword>
<dbReference type="UniPathway" id="UPA00219"/>
<evidence type="ECO:0000256" key="5">
    <source>
        <dbReference type="ARBA" id="ARBA00022801"/>
    </source>
</evidence>
<dbReference type="PROSITE" id="PS52029">
    <property type="entry name" value="LD_TPASE"/>
    <property type="match status" value="1"/>
</dbReference>
<dbReference type="GO" id="GO:0018104">
    <property type="term" value="P:peptidoglycan-protein cross-linking"/>
    <property type="evidence" value="ECO:0007669"/>
    <property type="project" value="TreeGrafter"/>
</dbReference>
<protein>
    <submittedName>
        <fullName evidence="11">L,D-transpeptidase family protein</fullName>
    </submittedName>
</protein>
<dbReference type="GO" id="GO:0008360">
    <property type="term" value="P:regulation of cell shape"/>
    <property type="evidence" value="ECO:0007669"/>
    <property type="project" value="UniProtKB-UniRule"/>
</dbReference>
<dbReference type="GO" id="GO:0071972">
    <property type="term" value="F:peptidoglycan L,D-transpeptidase activity"/>
    <property type="evidence" value="ECO:0007669"/>
    <property type="project" value="TreeGrafter"/>
</dbReference>
<comment type="caution">
    <text evidence="11">The sequence shown here is derived from an EMBL/GenBank/DDBJ whole genome shotgun (WGS) entry which is preliminary data.</text>
</comment>
<dbReference type="CDD" id="cd16913">
    <property type="entry name" value="YkuD_like"/>
    <property type="match status" value="1"/>
</dbReference>
<evidence type="ECO:0000259" key="10">
    <source>
        <dbReference type="PROSITE" id="PS52029"/>
    </source>
</evidence>
<dbReference type="GO" id="GO:0005576">
    <property type="term" value="C:extracellular region"/>
    <property type="evidence" value="ECO:0007669"/>
    <property type="project" value="TreeGrafter"/>
</dbReference>
<gene>
    <name evidence="11" type="ORF">EDM21_22720</name>
</gene>
<keyword evidence="6 9" id="KW-0133">Cell shape</keyword>
<dbReference type="Proteomes" id="UP000490800">
    <property type="component" value="Unassembled WGS sequence"/>
</dbReference>
<dbReference type="Pfam" id="PF03734">
    <property type="entry name" value="YkuD"/>
    <property type="match status" value="1"/>
</dbReference>
<dbReference type="EMBL" id="RHLK01000021">
    <property type="protein sequence ID" value="MVP02300.1"/>
    <property type="molecule type" value="Genomic_DNA"/>
</dbReference>
<sequence length="233" mass="25603">MISRHSCKLLLSIALLGAAVSTVPGLVGQARAVPTIPIVADQGLFSIEVYPQRHKLVVMMHQRPFKTYPVAVGELETPTPVGEYKIVYKGKDWGASFGPRWLGLNVPWGAYGIHGTNKPHSIGQHLSHGCIRMRNRDVEELFEMIPVGTKVVIFGHVLGDPDHEPRRLAQGLAGADVQLIQTRLQSAGYYKGVCNGKFQSSTTIAVRKFQRDQGLQEDGVVSPKVYEKLGLIE</sequence>
<dbReference type="PANTHER" id="PTHR30582">
    <property type="entry name" value="L,D-TRANSPEPTIDASE"/>
    <property type="match status" value="1"/>
</dbReference>
<dbReference type="RefSeq" id="WP_166542142.1">
    <property type="nucleotide sequence ID" value="NZ_RHLK01000021.1"/>
</dbReference>
<evidence type="ECO:0000256" key="4">
    <source>
        <dbReference type="ARBA" id="ARBA00022679"/>
    </source>
</evidence>
<name>A0A7X3FM72_9BACL</name>
<keyword evidence="5" id="KW-0378">Hydrolase</keyword>
<evidence type="ECO:0000256" key="7">
    <source>
        <dbReference type="ARBA" id="ARBA00022984"/>
    </source>
</evidence>